<comment type="caution">
    <text evidence="7">The sequence shown here is derived from an EMBL/GenBank/DDBJ whole genome shotgun (WGS) entry which is preliminary data.</text>
</comment>
<dbReference type="Pfam" id="PF00440">
    <property type="entry name" value="TetR_N"/>
    <property type="match status" value="1"/>
</dbReference>
<feature type="region of interest" description="Disordered" evidence="5">
    <location>
        <begin position="1"/>
        <end position="34"/>
    </location>
</feature>
<accession>A0ABR7Q2U1</accession>
<dbReference type="EMBL" id="VZQQ01000142">
    <property type="protein sequence ID" value="MBC8752736.1"/>
    <property type="molecule type" value="Genomic_DNA"/>
</dbReference>
<proteinExistence type="predicted"/>
<dbReference type="Gene3D" id="1.10.357.10">
    <property type="entry name" value="Tetracycline Repressor, domain 2"/>
    <property type="match status" value="1"/>
</dbReference>
<name>A0ABR7Q2U1_9BURK</name>
<dbReference type="SUPFAM" id="SSF48498">
    <property type="entry name" value="Tetracyclin repressor-like, C-terminal domain"/>
    <property type="match status" value="1"/>
</dbReference>
<dbReference type="PROSITE" id="PS50977">
    <property type="entry name" value="HTH_TETR_2"/>
    <property type="match status" value="1"/>
</dbReference>
<dbReference type="PRINTS" id="PR00455">
    <property type="entry name" value="HTHTETR"/>
</dbReference>
<protein>
    <submittedName>
        <fullName evidence="7">TetR/AcrR family transcriptional regulator</fullName>
    </submittedName>
</protein>
<dbReference type="PANTHER" id="PTHR30055">
    <property type="entry name" value="HTH-TYPE TRANSCRIPTIONAL REGULATOR RUTR"/>
    <property type="match status" value="1"/>
</dbReference>
<gene>
    <name evidence="7" type="ORF">F6X42_42225</name>
</gene>
<keyword evidence="2 4" id="KW-0238">DNA-binding</keyword>
<organism evidence="7 8">
    <name type="scientific">Paraburkholderia podalyriae</name>
    <dbReference type="NCBI Taxonomy" id="1938811"/>
    <lineage>
        <taxon>Bacteria</taxon>
        <taxon>Pseudomonadati</taxon>
        <taxon>Pseudomonadota</taxon>
        <taxon>Betaproteobacteria</taxon>
        <taxon>Burkholderiales</taxon>
        <taxon>Burkholderiaceae</taxon>
        <taxon>Paraburkholderia</taxon>
    </lineage>
</organism>
<feature type="domain" description="HTH tetR-type" evidence="6">
    <location>
        <begin position="33"/>
        <end position="93"/>
    </location>
</feature>
<dbReference type="Proteomes" id="UP000736373">
    <property type="component" value="Unassembled WGS sequence"/>
</dbReference>
<keyword evidence="8" id="KW-1185">Reference proteome</keyword>
<reference evidence="7 8" key="1">
    <citation type="submission" date="2019-09" db="EMBL/GenBank/DDBJ databases">
        <title>Paraburkholderia podalyriae sp. nov., A South African Podalyria-associated rhizobium.</title>
        <authorList>
            <person name="Mavima L."/>
            <person name="Beukes C.W."/>
            <person name="Palmer M."/>
            <person name="De Meyer S.E."/>
            <person name="James E.K."/>
            <person name="Maluk M."/>
            <person name="Avontuur J.R."/>
            <person name="Chan W.Y."/>
            <person name="Venter S.N."/>
            <person name="Steenkamp E.T."/>
        </authorList>
    </citation>
    <scope>NUCLEOTIDE SEQUENCE [LARGE SCALE GENOMIC DNA]</scope>
    <source>
        <strain evidence="7 8">WC7.3b</strain>
    </source>
</reference>
<evidence type="ECO:0000256" key="2">
    <source>
        <dbReference type="ARBA" id="ARBA00023125"/>
    </source>
</evidence>
<sequence length="240" mass="26351">MPEELGSAKGETAPTSKAPGSAPRRRSQEERRSEAEARLLAAALDLLSRKGWVGMTLAEVGEAAGYSRGLATHHFGNKGELLRTLTSDMYRSFAKEMQSVQPSPAGLQAVLGYARVYLGRSDAQWTNTRALLLLLAESLLENSDTAHVVAECNREMFEWIEKNLRIGIAQGEVRRDVDVALGAEFVVGALRGLAQQRLSQGRVANIRRNKEQVVKMIEQMFAAHTDRASTEEATNERSNA</sequence>
<evidence type="ECO:0000256" key="5">
    <source>
        <dbReference type="SAM" id="MobiDB-lite"/>
    </source>
</evidence>
<keyword evidence="3" id="KW-0804">Transcription</keyword>
<keyword evidence="1" id="KW-0805">Transcription regulation</keyword>
<evidence type="ECO:0000256" key="4">
    <source>
        <dbReference type="PROSITE-ProRule" id="PRU00335"/>
    </source>
</evidence>
<evidence type="ECO:0000259" key="6">
    <source>
        <dbReference type="PROSITE" id="PS50977"/>
    </source>
</evidence>
<dbReference type="InterPro" id="IPR050109">
    <property type="entry name" value="HTH-type_TetR-like_transc_reg"/>
</dbReference>
<feature type="DNA-binding region" description="H-T-H motif" evidence="4">
    <location>
        <begin position="56"/>
        <end position="75"/>
    </location>
</feature>
<dbReference type="SUPFAM" id="SSF46689">
    <property type="entry name" value="Homeodomain-like"/>
    <property type="match status" value="1"/>
</dbReference>
<dbReference type="InterPro" id="IPR001647">
    <property type="entry name" value="HTH_TetR"/>
</dbReference>
<dbReference type="InterPro" id="IPR036271">
    <property type="entry name" value="Tet_transcr_reg_TetR-rel_C_sf"/>
</dbReference>
<dbReference type="PANTHER" id="PTHR30055:SF234">
    <property type="entry name" value="HTH-TYPE TRANSCRIPTIONAL REGULATOR BETI"/>
    <property type="match status" value="1"/>
</dbReference>
<evidence type="ECO:0000313" key="8">
    <source>
        <dbReference type="Proteomes" id="UP000736373"/>
    </source>
</evidence>
<evidence type="ECO:0000256" key="1">
    <source>
        <dbReference type="ARBA" id="ARBA00023015"/>
    </source>
</evidence>
<evidence type="ECO:0000256" key="3">
    <source>
        <dbReference type="ARBA" id="ARBA00023163"/>
    </source>
</evidence>
<dbReference type="InterPro" id="IPR009057">
    <property type="entry name" value="Homeodomain-like_sf"/>
</dbReference>
<evidence type="ECO:0000313" key="7">
    <source>
        <dbReference type="EMBL" id="MBC8752736.1"/>
    </source>
</evidence>